<evidence type="ECO:0000313" key="1">
    <source>
        <dbReference type="EnsemblMetazoa" id="SMAR005356-PA"/>
    </source>
</evidence>
<sequence length="106" mass="12158">MVPKFQLVFGKPSYSLRILKKGSDDQEALIEAQESAMEERNKHCIQTVADADPTRDDDAGRCSHALRRPWERLVSARHVTSENANHLSEHAHWIITRGRNYPSQCF</sequence>
<keyword evidence="2" id="KW-1185">Reference proteome</keyword>
<name>T1IVZ8_STRMM</name>
<protein>
    <submittedName>
        <fullName evidence="1">Uncharacterized protein</fullName>
    </submittedName>
</protein>
<reference evidence="2" key="1">
    <citation type="submission" date="2011-05" db="EMBL/GenBank/DDBJ databases">
        <authorList>
            <person name="Richards S.R."/>
            <person name="Qu J."/>
            <person name="Jiang H."/>
            <person name="Jhangiani S.N."/>
            <person name="Agravi P."/>
            <person name="Goodspeed R."/>
            <person name="Gross S."/>
            <person name="Mandapat C."/>
            <person name="Jackson L."/>
            <person name="Mathew T."/>
            <person name="Pu L."/>
            <person name="Thornton R."/>
            <person name="Saada N."/>
            <person name="Wilczek-Boney K.B."/>
            <person name="Lee S."/>
            <person name="Kovar C."/>
            <person name="Wu Y."/>
            <person name="Scherer S.E."/>
            <person name="Worley K.C."/>
            <person name="Muzny D.M."/>
            <person name="Gibbs R."/>
        </authorList>
    </citation>
    <scope>NUCLEOTIDE SEQUENCE</scope>
    <source>
        <strain evidence="2">Brora</strain>
    </source>
</reference>
<dbReference type="AlphaFoldDB" id="T1IVZ8"/>
<evidence type="ECO:0000313" key="2">
    <source>
        <dbReference type="Proteomes" id="UP000014500"/>
    </source>
</evidence>
<dbReference type="EnsemblMetazoa" id="SMAR005356-RA">
    <property type="protein sequence ID" value="SMAR005356-PA"/>
    <property type="gene ID" value="SMAR005356"/>
</dbReference>
<reference evidence="1" key="2">
    <citation type="submission" date="2015-02" db="UniProtKB">
        <authorList>
            <consortium name="EnsemblMetazoa"/>
        </authorList>
    </citation>
    <scope>IDENTIFICATION</scope>
</reference>
<accession>T1IVZ8</accession>
<proteinExistence type="predicted"/>
<dbReference type="EMBL" id="AFFK01019816">
    <property type="status" value="NOT_ANNOTATED_CDS"/>
    <property type="molecule type" value="Genomic_DNA"/>
</dbReference>
<dbReference type="HOGENOM" id="CLU_2226478_0_0_1"/>
<dbReference type="Proteomes" id="UP000014500">
    <property type="component" value="Unassembled WGS sequence"/>
</dbReference>
<organism evidence="1 2">
    <name type="scientific">Strigamia maritima</name>
    <name type="common">European centipede</name>
    <name type="synonym">Geophilus maritimus</name>
    <dbReference type="NCBI Taxonomy" id="126957"/>
    <lineage>
        <taxon>Eukaryota</taxon>
        <taxon>Metazoa</taxon>
        <taxon>Ecdysozoa</taxon>
        <taxon>Arthropoda</taxon>
        <taxon>Myriapoda</taxon>
        <taxon>Chilopoda</taxon>
        <taxon>Pleurostigmophora</taxon>
        <taxon>Geophilomorpha</taxon>
        <taxon>Linotaeniidae</taxon>
        <taxon>Strigamia</taxon>
    </lineage>
</organism>